<gene>
    <name evidence="1" type="ORF">DPMN_017458</name>
</gene>
<comment type="caution">
    <text evidence="1">The sequence shown here is derived from an EMBL/GenBank/DDBJ whole genome shotgun (WGS) entry which is preliminary data.</text>
</comment>
<organism evidence="1 2">
    <name type="scientific">Dreissena polymorpha</name>
    <name type="common">Zebra mussel</name>
    <name type="synonym">Mytilus polymorpha</name>
    <dbReference type="NCBI Taxonomy" id="45954"/>
    <lineage>
        <taxon>Eukaryota</taxon>
        <taxon>Metazoa</taxon>
        <taxon>Spiralia</taxon>
        <taxon>Lophotrochozoa</taxon>
        <taxon>Mollusca</taxon>
        <taxon>Bivalvia</taxon>
        <taxon>Autobranchia</taxon>
        <taxon>Heteroconchia</taxon>
        <taxon>Euheterodonta</taxon>
        <taxon>Imparidentia</taxon>
        <taxon>Neoheterodontei</taxon>
        <taxon>Myida</taxon>
        <taxon>Dreissenoidea</taxon>
        <taxon>Dreissenidae</taxon>
        <taxon>Dreissena</taxon>
    </lineage>
</organism>
<evidence type="ECO:0000313" key="1">
    <source>
        <dbReference type="EMBL" id="KAH3893311.1"/>
    </source>
</evidence>
<dbReference type="EMBL" id="JAIWYP010000001">
    <property type="protein sequence ID" value="KAH3893311.1"/>
    <property type="molecule type" value="Genomic_DNA"/>
</dbReference>
<accession>A0A9D4S6E1</accession>
<proteinExistence type="predicted"/>
<evidence type="ECO:0000313" key="2">
    <source>
        <dbReference type="Proteomes" id="UP000828390"/>
    </source>
</evidence>
<dbReference type="AlphaFoldDB" id="A0A9D4S6E1"/>
<keyword evidence="2" id="KW-1185">Reference proteome</keyword>
<reference evidence="1" key="2">
    <citation type="submission" date="2020-11" db="EMBL/GenBank/DDBJ databases">
        <authorList>
            <person name="McCartney M.A."/>
            <person name="Auch B."/>
            <person name="Kono T."/>
            <person name="Mallez S."/>
            <person name="Becker A."/>
            <person name="Gohl D.M."/>
            <person name="Silverstein K.A.T."/>
            <person name="Koren S."/>
            <person name="Bechman K.B."/>
            <person name="Herman A."/>
            <person name="Abrahante J.E."/>
            <person name="Garbe J."/>
        </authorList>
    </citation>
    <scope>NUCLEOTIDE SEQUENCE</scope>
    <source>
        <strain evidence="1">Duluth1</strain>
        <tissue evidence="1">Whole animal</tissue>
    </source>
</reference>
<reference evidence="1" key="1">
    <citation type="journal article" date="2019" name="bioRxiv">
        <title>The Genome of the Zebra Mussel, Dreissena polymorpha: A Resource for Invasive Species Research.</title>
        <authorList>
            <person name="McCartney M.A."/>
            <person name="Auch B."/>
            <person name="Kono T."/>
            <person name="Mallez S."/>
            <person name="Zhang Y."/>
            <person name="Obille A."/>
            <person name="Becker A."/>
            <person name="Abrahante J.E."/>
            <person name="Garbe J."/>
            <person name="Badalamenti J.P."/>
            <person name="Herman A."/>
            <person name="Mangelson H."/>
            <person name="Liachko I."/>
            <person name="Sullivan S."/>
            <person name="Sone E.D."/>
            <person name="Koren S."/>
            <person name="Silverstein K.A.T."/>
            <person name="Beckman K.B."/>
            <person name="Gohl D.M."/>
        </authorList>
    </citation>
    <scope>NUCLEOTIDE SEQUENCE</scope>
    <source>
        <strain evidence="1">Duluth1</strain>
        <tissue evidence="1">Whole animal</tissue>
    </source>
</reference>
<protein>
    <submittedName>
        <fullName evidence="1">Uncharacterized protein</fullName>
    </submittedName>
</protein>
<name>A0A9D4S6E1_DREPO</name>
<dbReference type="InterPro" id="IPR045860">
    <property type="entry name" value="Snake_toxin-like_sf"/>
</dbReference>
<dbReference type="Proteomes" id="UP000828390">
    <property type="component" value="Unassembled WGS sequence"/>
</dbReference>
<dbReference type="SUPFAM" id="SSF57302">
    <property type="entry name" value="Snake toxin-like"/>
    <property type="match status" value="1"/>
</dbReference>
<sequence length="101" mass="10918">MEVVDFDTSHGFRAGCMPKDLCIPPSNEQIVGRSSSTVHTNCCDTDRCNIPSTTTTTTTATTTTRLTPSSNCYDNINVNCNALFACALHPLKCARTCGHCR</sequence>